<sequence length="570" mass="62158">MENSSPEIAPGEVAVLVEEAEILAGPSILPSSAEPEISDDAKVAATTPVSEEASDEEAAKPARSLRAATGLGALLGNLRDAAKETPHEVELVVEEKEAEKTAPQKFHSARAASGLGTLLGNLRKAEPDNTEQPEVVREENVDGEPPRKLNRKERRALMQGAVIRSEEIPEVPDAVPTNTALNDHLVQYSTDPSTSGCKIEKIASPFRNGVGFPIGQGKTLPNCYLRRVAFSSCGNFLATDSQDNIVRIFGIQEGVEEQSSTPLASFQSGGFLVDLSWHPVQPYLAVAVRSCGVRIYSKDGTRVTSIRAKNYADELAEACCLSWLTPTELAIGYLDNSIRFYDVNNPLVESGRVLMKDNLTAPHQAKLSCLSSTRDGRMLAIGDFRGGVTLYERTMAMFVTTYQLNPDAVVDLQFAPDDLTLFVAHRKCDSIFAVNTRLMADNIKEFPRPYGRSPQRIRFDIDCSGSWLISGAVAEDGGKIYLFRIDDLNRPPIVLSLPVTSALSTISIHPTSPIVAVGSGERIFPNRPSSLGLSDSSDDEAPEKPRDRYLYYQSIESPSLENQLYLIKFV</sequence>
<dbReference type="InterPro" id="IPR051150">
    <property type="entry name" value="SWT21/TCAB1_mRNA_Telomere"/>
</dbReference>
<dbReference type="PANTHER" id="PTHR13211">
    <property type="entry name" value="TELOMERASE CAJAL BODY PROTEIN 1"/>
    <property type="match status" value="1"/>
</dbReference>
<evidence type="ECO:0000256" key="2">
    <source>
        <dbReference type="ARBA" id="ARBA00041558"/>
    </source>
</evidence>
<dbReference type="SMART" id="SM00320">
    <property type="entry name" value="WD40"/>
    <property type="match status" value="4"/>
</dbReference>
<feature type="non-terminal residue" evidence="4">
    <location>
        <position position="1"/>
    </location>
</feature>
<comment type="similarity">
    <text evidence="1">Belongs to the TCAB1 family.</text>
</comment>
<feature type="region of interest" description="Disordered" evidence="3">
    <location>
        <begin position="124"/>
        <end position="147"/>
    </location>
</feature>
<protein>
    <recommendedName>
        <fullName evidence="2">WD repeat-containing protein 79</fullName>
    </recommendedName>
</protein>
<dbReference type="InterPro" id="IPR036322">
    <property type="entry name" value="WD40_repeat_dom_sf"/>
</dbReference>
<dbReference type="SUPFAM" id="SSF50978">
    <property type="entry name" value="WD40 repeat-like"/>
    <property type="match status" value="1"/>
</dbReference>
<evidence type="ECO:0000313" key="5">
    <source>
        <dbReference type="Proteomes" id="UP001177023"/>
    </source>
</evidence>
<evidence type="ECO:0000256" key="3">
    <source>
        <dbReference type="SAM" id="MobiDB-lite"/>
    </source>
</evidence>
<dbReference type="InterPro" id="IPR015943">
    <property type="entry name" value="WD40/YVTN_repeat-like_dom_sf"/>
</dbReference>
<name>A0AA36D1Y9_9BILA</name>
<feature type="compositionally biased region" description="Basic and acidic residues" evidence="3">
    <location>
        <begin position="134"/>
        <end position="147"/>
    </location>
</feature>
<proteinExistence type="inferred from homology"/>
<dbReference type="Gene3D" id="2.130.10.10">
    <property type="entry name" value="YVTN repeat-like/Quinoprotein amine dehydrogenase"/>
    <property type="match status" value="1"/>
</dbReference>
<accession>A0AA36D1Y9</accession>
<dbReference type="InterPro" id="IPR001680">
    <property type="entry name" value="WD40_rpt"/>
</dbReference>
<evidence type="ECO:0000313" key="4">
    <source>
        <dbReference type="EMBL" id="CAJ0578397.1"/>
    </source>
</evidence>
<dbReference type="PANTHER" id="PTHR13211:SF0">
    <property type="entry name" value="TELOMERASE CAJAL BODY PROTEIN 1"/>
    <property type="match status" value="1"/>
</dbReference>
<dbReference type="Proteomes" id="UP001177023">
    <property type="component" value="Unassembled WGS sequence"/>
</dbReference>
<evidence type="ECO:0000256" key="1">
    <source>
        <dbReference type="ARBA" id="ARBA00038279"/>
    </source>
</evidence>
<feature type="region of interest" description="Disordered" evidence="3">
    <location>
        <begin position="526"/>
        <end position="545"/>
    </location>
</feature>
<dbReference type="EMBL" id="CATQJA010002653">
    <property type="protein sequence ID" value="CAJ0578397.1"/>
    <property type="molecule type" value="Genomic_DNA"/>
</dbReference>
<feature type="region of interest" description="Disordered" evidence="3">
    <location>
        <begin position="27"/>
        <end position="64"/>
    </location>
</feature>
<keyword evidence="5" id="KW-1185">Reference proteome</keyword>
<dbReference type="AlphaFoldDB" id="A0AA36D1Y9"/>
<gene>
    <name evidence="4" type="ORF">MSPICULIGERA_LOCUS16655</name>
</gene>
<reference evidence="4" key="1">
    <citation type="submission" date="2023-06" db="EMBL/GenBank/DDBJ databases">
        <authorList>
            <person name="Delattre M."/>
        </authorList>
    </citation>
    <scope>NUCLEOTIDE SEQUENCE</scope>
    <source>
        <strain evidence="4">AF72</strain>
    </source>
</reference>
<dbReference type="Pfam" id="PF00400">
    <property type="entry name" value="WD40"/>
    <property type="match status" value="1"/>
</dbReference>
<organism evidence="4 5">
    <name type="scientific">Mesorhabditis spiculigera</name>
    <dbReference type="NCBI Taxonomy" id="96644"/>
    <lineage>
        <taxon>Eukaryota</taxon>
        <taxon>Metazoa</taxon>
        <taxon>Ecdysozoa</taxon>
        <taxon>Nematoda</taxon>
        <taxon>Chromadorea</taxon>
        <taxon>Rhabditida</taxon>
        <taxon>Rhabditina</taxon>
        <taxon>Rhabditomorpha</taxon>
        <taxon>Rhabditoidea</taxon>
        <taxon>Rhabditidae</taxon>
        <taxon>Mesorhabditinae</taxon>
        <taxon>Mesorhabditis</taxon>
    </lineage>
</organism>
<comment type="caution">
    <text evidence="4">The sequence shown here is derived from an EMBL/GenBank/DDBJ whole genome shotgun (WGS) entry which is preliminary data.</text>
</comment>